<dbReference type="InterPro" id="IPR029526">
    <property type="entry name" value="PGBD"/>
</dbReference>
<accession>A0A7R9EBA4</accession>
<gene>
    <name evidence="2" type="ORF">TMSB3V08_LOCUS6563</name>
</gene>
<reference evidence="2" key="1">
    <citation type="submission" date="2020-11" db="EMBL/GenBank/DDBJ databases">
        <authorList>
            <person name="Tran Van P."/>
        </authorList>
    </citation>
    <scope>NUCLEOTIDE SEQUENCE</scope>
</reference>
<name>A0A7R9EBA4_9NEOP</name>
<protein>
    <recommendedName>
        <fullName evidence="1">PiggyBac transposable element-derived protein domain-containing protein</fullName>
    </recommendedName>
</protein>
<dbReference type="InterPro" id="IPR052638">
    <property type="entry name" value="PiggyBac_TE-derived"/>
</dbReference>
<evidence type="ECO:0000313" key="2">
    <source>
        <dbReference type="EMBL" id="CAD7429787.1"/>
    </source>
</evidence>
<dbReference type="EMBL" id="OB794222">
    <property type="protein sequence ID" value="CAD7429787.1"/>
    <property type="molecule type" value="Genomic_DNA"/>
</dbReference>
<dbReference type="Pfam" id="PF13843">
    <property type="entry name" value="DDE_Tnp_1_7"/>
    <property type="match status" value="2"/>
</dbReference>
<dbReference type="AlphaFoldDB" id="A0A7R9EBA4"/>
<sequence>MFFDDEVIELIANCSNNQAFQKGNIKLKVTVNDIKVFLGIHLLRGYSSVPRYRIYWETSKVCTRIDNLTLDENDKFGKVRPLWLLISQRWLRAFPKDSNLSIDEALVPYYSQPGAKQHIHGEPYQSASTGNTHPELGVGGSVVIYLVDKFPLGQYSIYIDKFFTSVRLLEELKVGATTAPGLFDRIELRKHP</sequence>
<dbReference type="PANTHER" id="PTHR47055">
    <property type="entry name" value="DDE_TNP_1_7 DOMAIN-CONTAINING PROTEIN"/>
    <property type="match status" value="1"/>
</dbReference>
<dbReference type="GO" id="GO:0043565">
    <property type="term" value="F:sequence-specific DNA binding"/>
    <property type="evidence" value="ECO:0007669"/>
    <property type="project" value="TreeGrafter"/>
</dbReference>
<feature type="domain" description="PiggyBac transposable element-derived protein" evidence="1">
    <location>
        <begin position="122"/>
        <end position="184"/>
    </location>
</feature>
<evidence type="ECO:0000259" key="1">
    <source>
        <dbReference type="Pfam" id="PF13843"/>
    </source>
</evidence>
<feature type="domain" description="PiggyBac transposable element-derived protein" evidence="1">
    <location>
        <begin position="1"/>
        <end position="60"/>
    </location>
</feature>
<proteinExistence type="predicted"/>
<organism evidence="2">
    <name type="scientific">Timema monikensis</name>
    <dbReference type="NCBI Taxonomy" id="170555"/>
    <lineage>
        <taxon>Eukaryota</taxon>
        <taxon>Metazoa</taxon>
        <taxon>Ecdysozoa</taxon>
        <taxon>Arthropoda</taxon>
        <taxon>Hexapoda</taxon>
        <taxon>Insecta</taxon>
        <taxon>Pterygota</taxon>
        <taxon>Neoptera</taxon>
        <taxon>Polyneoptera</taxon>
        <taxon>Phasmatodea</taxon>
        <taxon>Timematodea</taxon>
        <taxon>Timematoidea</taxon>
        <taxon>Timematidae</taxon>
        <taxon>Timema</taxon>
    </lineage>
</organism>
<dbReference type="PANTHER" id="PTHR47055:SF3">
    <property type="entry name" value="PHORBOL-ESTER_DAG-TYPE DOMAIN-CONTAINING PROTEIN"/>
    <property type="match status" value="1"/>
</dbReference>